<proteinExistence type="predicted"/>
<reference evidence="5 6" key="1">
    <citation type="journal article" date="2016" name="Nat. Commun.">
        <title>Thousands of microbial genomes shed light on interconnected biogeochemical processes in an aquifer system.</title>
        <authorList>
            <person name="Anantharaman K."/>
            <person name="Brown C.T."/>
            <person name="Hug L.A."/>
            <person name="Sharon I."/>
            <person name="Castelle C.J."/>
            <person name="Probst A.J."/>
            <person name="Thomas B.C."/>
            <person name="Singh A."/>
            <person name="Wilkins M.J."/>
            <person name="Karaoz U."/>
            <person name="Brodie E.L."/>
            <person name="Williams K.H."/>
            <person name="Hubbard S.S."/>
            <person name="Banfield J.F."/>
        </authorList>
    </citation>
    <scope>NUCLEOTIDE SEQUENCE [LARGE SCALE GENOMIC DNA]</scope>
</reference>
<dbReference type="EMBL" id="MFGL01000020">
    <property type="protein sequence ID" value="OGF40621.1"/>
    <property type="molecule type" value="Genomic_DNA"/>
</dbReference>
<dbReference type="InterPro" id="IPR013154">
    <property type="entry name" value="ADH-like_N"/>
</dbReference>
<dbReference type="SUPFAM" id="SSF51735">
    <property type="entry name" value="NAD(P)-binding Rossmann-fold domains"/>
    <property type="match status" value="1"/>
</dbReference>
<feature type="domain" description="Alcohol dehydrogenase-like N-terminal" evidence="4">
    <location>
        <begin position="26"/>
        <end position="84"/>
    </location>
</feature>
<dbReference type="Gene3D" id="3.40.50.720">
    <property type="entry name" value="NAD(P)-binding Rossmann-like Domain"/>
    <property type="match status" value="1"/>
</dbReference>
<dbReference type="InterPro" id="IPR050129">
    <property type="entry name" value="Zn_alcohol_dh"/>
</dbReference>
<evidence type="ECO:0000256" key="3">
    <source>
        <dbReference type="ARBA" id="ARBA00023002"/>
    </source>
</evidence>
<dbReference type="Proteomes" id="UP000177939">
    <property type="component" value="Unassembled WGS sequence"/>
</dbReference>
<gene>
    <name evidence="5" type="ORF">A2477_03915</name>
</gene>
<dbReference type="InterPro" id="IPR002328">
    <property type="entry name" value="ADH_Zn_CS"/>
</dbReference>
<evidence type="ECO:0000256" key="1">
    <source>
        <dbReference type="ARBA" id="ARBA00022723"/>
    </source>
</evidence>
<dbReference type="InterPro" id="IPR011032">
    <property type="entry name" value="GroES-like_sf"/>
</dbReference>
<dbReference type="Pfam" id="PF08240">
    <property type="entry name" value="ADH_N"/>
    <property type="match status" value="1"/>
</dbReference>
<dbReference type="PROSITE" id="PS00059">
    <property type="entry name" value="ADH_ZINC"/>
    <property type="match status" value="1"/>
</dbReference>
<accession>A0A1F5TQ21</accession>
<keyword evidence="2" id="KW-0862">Zinc</keyword>
<keyword evidence="1" id="KW-0479">Metal-binding</keyword>
<keyword evidence="3" id="KW-0560">Oxidoreductase</keyword>
<dbReference type="AlphaFoldDB" id="A0A1F5TQ21"/>
<comment type="caution">
    <text evidence="5">The sequence shown here is derived from an EMBL/GenBank/DDBJ whole genome shotgun (WGS) entry which is preliminary data.</text>
</comment>
<dbReference type="GO" id="GO:0008270">
    <property type="term" value="F:zinc ion binding"/>
    <property type="evidence" value="ECO:0007669"/>
    <property type="project" value="InterPro"/>
</dbReference>
<evidence type="ECO:0000256" key="2">
    <source>
        <dbReference type="ARBA" id="ARBA00022833"/>
    </source>
</evidence>
<dbReference type="GO" id="GO:0016491">
    <property type="term" value="F:oxidoreductase activity"/>
    <property type="evidence" value="ECO:0007669"/>
    <property type="project" value="UniProtKB-KW"/>
</dbReference>
<evidence type="ECO:0000313" key="5">
    <source>
        <dbReference type="EMBL" id="OGF40621.1"/>
    </source>
</evidence>
<organism evidence="5 6">
    <name type="scientific">Candidatus Falkowbacteria bacterium RIFOXYC2_FULL_47_12</name>
    <dbReference type="NCBI Taxonomy" id="1798004"/>
    <lineage>
        <taxon>Bacteria</taxon>
        <taxon>Candidatus Falkowiibacteriota</taxon>
    </lineage>
</organism>
<dbReference type="InterPro" id="IPR036291">
    <property type="entry name" value="NAD(P)-bd_dom_sf"/>
</dbReference>
<dbReference type="Gene3D" id="3.90.180.10">
    <property type="entry name" value="Medium-chain alcohol dehydrogenases, catalytic domain"/>
    <property type="match status" value="2"/>
</dbReference>
<evidence type="ECO:0000259" key="4">
    <source>
        <dbReference type="Pfam" id="PF08240"/>
    </source>
</evidence>
<name>A0A1F5TQ21_9BACT</name>
<protein>
    <recommendedName>
        <fullName evidence="4">Alcohol dehydrogenase-like N-terminal domain-containing protein</fullName>
    </recommendedName>
</protein>
<dbReference type="PANTHER" id="PTHR43401">
    <property type="entry name" value="L-THREONINE 3-DEHYDROGENASE"/>
    <property type="match status" value="1"/>
</dbReference>
<dbReference type="SUPFAM" id="SSF50129">
    <property type="entry name" value="GroES-like"/>
    <property type="match status" value="1"/>
</dbReference>
<sequence>MKAAVLETPRKIVVREVPDPVVGGYDVLCDILACSVCSGTDRHLFHNDPYFKVQFPTILGHEAIGRVTACGPKVKNLNIGDLVTRIFNKLPEDSGIHLHWGGFAQKGVATDWQAMRADGLPETEWRRYTVQRVLPTHFSPAESTLIITWRETHSFLKRLQVAATDKVVIIGSGANALAFVKHSHNLGVETLVIGSPKRSEHFRRSGANSFVSYREVNQPAAMKALGWGSADVVIDAIGDSSSLNKVLPLTKSGVKLGVYGLDNVLDYHINTSLVKGDFSFYSGEHYDEASVHDDIIALIEQGKLNAGEFISPEHIYPLAEIEQAFAASWSGEVLKSVVVMER</sequence>
<evidence type="ECO:0000313" key="6">
    <source>
        <dbReference type="Proteomes" id="UP000177939"/>
    </source>
</evidence>
<dbReference type="PANTHER" id="PTHR43401:SF2">
    <property type="entry name" value="L-THREONINE 3-DEHYDROGENASE"/>
    <property type="match status" value="1"/>
</dbReference>